<accession>A0A160TR24</accession>
<feature type="transmembrane region" description="Helical" evidence="1">
    <location>
        <begin position="6"/>
        <end position="29"/>
    </location>
</feature>
<gene>
    <name evidence="2" type="ORF">MGWOODY_XGa201</name>
</gene>
<feature type="transmembrane region" description="Helical" evidence="1">
    <location>
        <begin position="332"/>
        <end position="350"/>
    </location>
</feature>
<evidence type="ECO:0000256" key="1">
    <source>
        <dbReference type="SAM" id="Phobius"/>
    </source>
</evidence>
<dbReference type="EMBL" id="CZRL01000052">
    <property type="protein sequence ID" value="CUS51050.1"/>
    <property type="molecule type" value="Genomic_DNA"/>
</dbReference>
<feature type="transmembrane region" description="Helical" evidence="1">
    <location>
        <begin position="147"/>
        <end position="165"/>
    </location>
</feature>
<keyword evidence="1" id="KW-0472">Membrane</keyword>
<dbReference type="AlphaFoldDB" id="A0A160TR24"/>
<name>A0A160TR24_9ZZZZ</name>
<feature type="transmembrane region" description="Helical" evidence="1">
    <location>
        <begin position="302"/>
        <end position="320"/>
    </location>
</feature>
<sequence length="351" mass="38644">METQPLTFILVMAALALTGVVVFVIYLVVRNKEGLSVGTLSEGGPSSGQRWFEYLLAVLALVGLVVAVIVVIVFLYPSGIVPETAWRGETRSMVFLVAMLVFGLGALVAFVIGMFARRRIGVPAAGTEGGSASSVPDTVETPAGTRLLGLLVLVVAFLVLNWVYVDTIGQYRLMVGLVYPAVLGVALVLLFDKATRAWSIKAKGEPFREWVFCDAAVFLIFLGFLNLIQFAVAESYNALFWDLLNLVLFFFVFWLVDRKVTRYRFLVAYAYFVLAPVLLYVWQLVHTVEDVVETVAWWSSVWPFVILAIIFMVIEIIALIATRGSQRQGGGAVRDTVFIVLYGILLLGAIP</sequence>
<keyword evidence="1" id="KW-1133">Transmembrane helix</keyword>
<feature type="transmembrane region" description="Helical" evidence="1">
    <location>
        <begin position="238"/>
        <end position="256"/>
    </location>
</feature>
<evidence type="ECO:0000313" key="2">
    <source>
        <dbReference type="EMBL" id="CUS51050.1"/>
    </source>
</evidence>
<keyword evidence="1" id="KW-0812">Transmembrane</keyword>
<feature type="transmembrane region" description="Helical" evidence="1">
    <location>
        <begin position="171"/>
        <end position="191"/>
    </location>
</feature>
<protein>
    <submittedName>
        <fullName evidence="2">Uncharacterized protein</fullName>
    </submittedName>
</protein>
<feature type="transmembrane region" description="Helical" evidence="1">
    <location>
        <begin position="54"/>
        <end position="76"/>
    </location>
</feature>
<feature type="transmembrane region" description="Helical" evidence="1">
    <location>
        <begin position="96"/>
        <end position="116"/>
    </location>
</feature>
<feature type="transmembrane region" description="Helical" evidence="1">
    <location>
        <begin position="263"/>
        <end position="282"/>
    </location>
</feature>
<organism evidence="2">
    <name type="scientific">hydrothermal vent metagenome</name>
    <dbReference type="NCBI Taxonomy" id="652676"/>
    <lineage>
        <taxon>unclassified sequences</taxon>
        <taxon>metagenomes</taxon>
        <taxon>ecological metagenomes</taxon>
    </lineage>
</organism>
<feature type="transmembrane region" description="Helical" evidence="1">
    <location>
        <begin position="211"/>
        <end position="232"/>
    </location>
</feature>
<reference evidence="2" key="1">
    <citation type="submission" date="2015-10" db="EMBL/GenBank/DDBJ databases">
        <authorList>
            <person name="Gilbert D.G."/>
        </authorList>
    </citation>
    <scope>NUCLEOTIDE SEQUENCE</scope>
</reference>
<proteinExistence type="predicted"/>